<evidence type="ECO:0000256" key="5">
    <source>
        <dbReference type="HAMAP-Rule" id="MF_02033"/>
    </source>
</evidence>
<dbReference type="NCBIfam" id="TIGR01174">
    <property type="entry name" value="ftsA"/>
    <property type="match status" value="1"/>
</dbReference>
<dbReference type="InterPro" id="IPR043129">
    <property type="entry name" value="ATPase_NBD"/>
</dbReference>
<dbReference type="PANTHER" id="PTHR32432:SF4">
    <property type="entry name" value="CELL DIVISION PROTEIN FTSA"/>
    <property type="match status" value="1"/>
</dbReference>
<sequence length="487" mass="52597">MQAERYIAAADIGTSKVALSVAKVDGENIQIIWYKEVPSDGIRYSAVFNPTRAAVPLKAVIQEAEKELNIKILQLVVGLPRYSIRQETASALMKRSDPDSCITREEINSLKSIAIDSYPLENEAKEEIYGAVAQSFSADEDLVCACENDVVGVAAESIEGHFKIFIGNKKAVHDIDRTLNEVGVAPARKLFVPGAVAQAVLTDAEKENGVALVEVGAGVTSVTVYKGRLLRHYSSIPFGGKSITNDIKYECGFTESLAENIKLAFGACLPDKLQTLGDKVIQINDEENGTYEQLPVKYLSETITYRAREIIEAVLFLIQQSGYADLLRNGVVLTGGGSSLVNFAQMFKEMSGYTVRIGYPRTQIFSSGGCPGATEASAAASIGMILEARRDSYLNCIEDAGMPASADTAARTDGTDGGQETSGTEEQTPRDGTLFPDEEIIMPSKGHKKKEKKEGGSVIWGKLRRKISSGLEGAFDNTVGDLFDSMK</sequence>
<dbReference type="HAMAP" id="MF_02033">
    <property type="entry name" value="FtsA"/>
    <property type="match status" value="1"/>
</dbReference>
<keyword evidence="2 5" id="KW-0132">Cell division</keyword>
<gene>
    <name evidence="5 8" type="primary">ftsA</name>
    <name evidence="8" type="ORF">IAB76_00685</name>
</gene>
<keyword evidence="3 5" id="KW-0472">Membrane</keyword>
<evidence type="ECO:0000313" key="9">
    <source>
        <dbReference type="Proteomes" id="UP000823769"/>
    </source>
</evidence>
<feature type="region of interest" description="Disordered" evidence="6">
    <location>
        <begin position="405"/>
        <end position="437"/>
    </location>
</feature>
<dbReference type="InterPro" id="IPR003494">
    <property type="entry name" value="SHS2_FtsA"/>
</dbReference>
<dbReference type="Proteomes" id="UP000823769">
    <property type="component" value="Unassembled WGS sequence"/>
</dbReference>
<comment type="subcellular location">
    <subcellularLocation>
        <location evidence="5">Cell membrane</location>
        <topology evidence="5">Peripheral membrane protein</topology>
        <orientation evidence="5">Cytoplasmic side</orientation>
    </subcellularLocation>
    <text evidence="5">Localizes to the Z ring in an FtsZ-dependent manner. Targeted to the membrane through a conserved C-terminal amphipathic helix.</text>
</comment>
<evidence type="ECO:0000256" key="4">
    <source>
        <dbReference type="ARBA" id="ARBA00023306"/>
    </source>
</evidence>
<evidence type="ECO:0000313" key="8">
    <source>
        <dbReference type="EMBL" id="MBO8479616.1"/>
    </source>
</evidence>
<dbReference type="PANTHER" id="PTHR32432">
    <property type="entry name" value="CELL DIVISION PROTEIN FTSA-RELATED"/>
    <property type="match status" value="1"/>
</dbReference>
<organism evidence="8 9">
    <name type="scientific">Candidatus Cryptobacteroides avistercoris</name>
    <dbReference type="NCBI Taxonomy" id="2840758"/>
    <lineage>
        <taxon>Bacteria</taxon>
        <taxon>Pseudomonadati</taxon>
        <taxon>Bacteroidota</taxon>
        <taxon>Bacteroidia</taxon>
        <taxon>Bacteroidales</taxon>
        <taxon>Candidatus Cryptobacteroides</taxon>
    </lineage>
</organism>
<evidence type="ECO:0000256" key="3">
    <source>
        <dbReference type="ARBA" id="ARBA00023136"/>
    </source>
</evidence>
<dbReference type="Gene3D" id="3.30.420.40">
    <property type="match status" value="2"/>
</dbReference>
<dbReference type="InterPro" id="IPR050696">
    <property type="entry name" value="FtsA/MreB"/>
</dbReference>
<dbReference type="GO" id="GO:0032153">
    <property type="term" value="C:cell division site"/>
    <property type="evidence" value="ECO:0007669"/>
    <property type="project" value="UniProtKB-UniRule"/>
</dbReference>
<keyword evidence="4 5" id="KW-0131">Cell cycle</keyword>
<dbReference type="GO" id="GO:0043093">
    <property type="term" value="P:FtsZ-dependent cytokinesis"/>
    <property type="evidence" value="ECO:0007669"/>
    <property type="project" value="UniProtKB-UniRule"/>
</dbReference>
<feature type="domain" description="SHS2" evidence="7">
    <location>
        <begin position="7"/>
        <end position="200"/>
    </location>
</feature>
<dbReference type="Pfam" id="PF14450">
    <property type="entry name" value="FtsA"/>
    <property type="match status" value="1"/>
</dbReference>
<name>A0A9D9IWM3_9BACT</name>
<protein>
    <recommendedName>
        <fullName evidence="5">Cell division protein FtsA</fullName>
    </recommendedName>
</protein>
<proteinExistence type="inferred from homology"/>
<dbReference type="EMBL" id="JADILW010000009">
    <property type="protein sequence ID" value="MBO8479616.1"/>
    <property type="molecule type" value="Genomic_DNA"/>
</dbReference>
<dbReference type="SUPFAM" id="SSF53067">
    <property type="entry name" value="Actin-like ATPase domain"/>
    <property type="match status" value="2"/>
</dbReference>
<dbReference type="AlphaFoldDB" id="A0A9D9IWM3"/>
<evidence type="ECO:0000259" key="7">
    <source>
        <dbReference type="SMART" id="SM00842"/>
    </source>
</evidence>
<evidence type="ECO:0000256" key="2">
    <source>
        <dbReference type="ARBA" id="ARBA00022618"/>
    </source>
</evidence>
<comment type="similarity">
    <text evidence="5">Belongs to the FtsA/MreB family.</text>
</comment>
<reference evidence="8" key="2">
    <citation type="journal article" date="2021" name="PeerJ">
        <title>Extensive microbial diversity within the chicken gut microbiome revealed by metagenomics and culture.</title>
        <authorList>
            <person name="Gilroy R."/>
            <person name="Ravi A."/>
            <person name="Getino M."/>
            <person name="Pursley I."/>
            <person name="Horton D.L."/>
            <person name="Alikhan N.F."/>
            <person name="Baker D."/>
            <person name="Gharbi K."/>
            <person name="Hall N."/>
            <person name="Watson M."/>
            <person name="Adriaenssens E.M."/>
            <person name="Foster-Nyarko E."/>
            <person name="Jarju S."/>
            <person name="Secka A."/>
            <person name="Antonio M."/>
            <person name="Oren A."/>
            <person name="Chaudhuri R.R."/>
            <person name="La Ragione R."/>
            <person name="Hildebrand F."/>
            <person name="Pallen M.J."/>
        </authorList>
    </citation>
    <scope>NUCLEOTIDE SEQUENCE</scope>
    <source>
        <strain evidence="8">B3-1481</strain>
    </source>
</reference>
<comment type="function">
    <text evidence="5">Cell division protein that is involved in the assembly of the Z ring. May serve as a membrane anchor for the Z ring.</text>
</comment>
<keyword evidence="1 5" id="KW-1003">Cell membrane</keyword>
<dbReference type="GO" id="GO:0009898">
    <property type="term" value="C:cytoplasmic side of plasma membrane"/>
    <property type="evidence" value="ECO:0007669"/>
    <property type="project" value="UniProtKB-UniRule"/>
</dbReference>
<dbReference type="InterPro" id="IPR020823">
    <property type="entry name" value="Cell_div_FtsA"/>
</dbReference>
<reference evidence="8" key="1">
    <citation type="submission" date="2020-10" db="EMBL/GenBank/DDBJ databases">
        <authorList>
            <person name="Gilroy R."/>
        </authorList>
    </citation>
    <scope>NUCLEOTIDE SEQUENCE</scope>
    <source>
        <strain evidence="8">B3-1481</strain>
    </source>
</reference>
<comment type="subunit">
    <text evidence="5">Self-interacts. Interacts with FtsZ.</text>
</comment>
<evidence type="ECO:0000256" key="6">
    <source>
        <dbReference type="SAM" id="MobiDB-lite"/>
    </source>
</evidence>
<dbReference type="SMART" id="SM00842">
    <property type="entry name" value="FtsA"/>
    <property type="match status" value="1"/>
</dbReference>
<comment type="caution">
    <text evidence="8">The sequence shown here is derived from an EMBL/GenBank/DDBJ whole genome shotgun (WGS) entry which is preliminary data.</text>
</comment>
<dbReference type="PIRSF" id="PIRSF003101">
    <property type="entry name" value="FtsA"/>
    <property type="match status" value="1"/>
</dbReference>
<evidence type="ECO:0000256" key="1">
    <source>
        <dbReference type="ARBA" id="ARBA00022475"/>
    </source>
</evidence>
<accession>A0A9D9IWM3</accession>